<sequence length="197" mass="22341">MGRLPSLTEDRESNAFQFLALVHRKPHSTAANEKHWHCEELPPPPYVGYRRYLGIFGVEVNSYALVGSNSDEVCISTQCIGTYCFDTASGTWSNVHRWVLPFFDKIERDLDPGFWVGFRQRPHHRLHATRDLFSARARGPIPCGDAYQDLKLPYGLHTAKANQLVSLGSGRFCATQFFNTRREACSKRGHEDVNVDG</sequence>
<dbReference type="AlphaFoldDB" id="A0A1E5WL60"/>
<evidence type="ECO:0000313" key="1">
    <source>
        <dbReference type="EMBL" id="OEL38088.1"/>
    </source>
</evidence>
<protein>
    <recommendedName>
        <fullName evidence="3">F-box/kelch-repeat protein</fullName>
    </recommendedName>
</protein>
<evidence type="ECO:0000313" key="2">
    <source>
        <dbReference type="Proteomes" id="UP000095767"/>
    </source>
</evidence>
<comment type="caution">
    <text evidence="1">The sequence shown here is derived from an EMBL/GenBank/DDBJ whole genome shotgun (WGS) entry which is preliminary data.</text>
</comment>
<dbReference type="PANTHER" id="PTHR33085:SF129">
    <property type="entry name" value="OS04G0426500 PROTEIN"/>
    <property type="match status" value="1"/>
</dbReference>
<feature type="non-terminal residue" evidence="1">
    <location>
        <position position="197"/>
    </location>
</feature>
<organism evidence="1 2">
    <name type="scientific">Dichanthelium oligosanthes</name>
    <dbReference type="NCBI Taxonomy" id="888268"/>
    <lineage>
        <taxon>Eukaryota</taxon>
        <taxon>Viridiplantae</taxon>
        <taxon>Streptophyta</taxon>
        <taxon>Embryophyta</taxon>
        <taxon>Tracheophyta</taxon>
        <taxon>Spermatophyta</taxon>
        <taxon>Magnoliopsida</taxon>
        <taxon>Liliopsida</taxon>
        <taxon>Poales</taxon>
        <taxon>Poaceae</taxon>
        <taxon>PACMAD clade</taxon>
        <taxon>Panicoideae</taxon>
        <taxon>Panicodae</taxon>
        <taxon>Paniceae</taxon>
        <taxon>Dichantheliinae</taxon>
        <taxon>Dichanthelium</taxon>
    </lineage>
</organism>
<accession>A0A1E5WL60</accession>
<keyword evidence="2" id="KW-1185">Reference proteome</keyword>
<proteinExistence type="predicted"/>
<name>A0A1E5WL60_9POAL</name>
<reference evidence="1 2" key="1">
    <citation type="submission" date="2016-09" db="EMBL/GenBank/DDBJ databases">
        <title>The draft genome of Dichanthelium oligosanthes: A C3 panicoid grass species.</title>
        <authorList>
            <person name="Studer A.J."/>
            <person name="Schnable J.C."/>
            <person name="Brutnell T.P."/>
        </authorList>
    </citation>
    <scope>NUCLEOTIDE SEQUENCE [LARGE SCALE GENOMIC DNA]</scope>
    <source>
        <strain evidence="2">cv. Kellogg 1175</strain>
        <tissue evidence="1">Leaf</tissue>
    </source>
</reference>
<evidence type="ECO:0008006" key="3">
    <source>
        <dbReference type="Google" id="ProtNLM"/>
    </source>
</evidence>
<dbReference type="Pfam" id="PF07893">
    <property type="entry name" value="DUF1668"/>
    <property type="match status" value="1"/>
</dbReference>
<dbReference type="PANTHER" id="PTHR33085">
    <property type="entry name" value="OS12G0113100 PROTEIN-RELATED"/>
    <property type="match status" value="1"/>
</dbReference>
<gene>
    <name evidence="1" type="ORF">BAE44_0000893</name>
</gene>
<dbReference type="OrthoDB" id="716474at2759"/>
<dbReference type="InterPro" id="IPR012871">
    <property type="entry name" value="DUF1668_ORYSA"/>
</dbReference>
<dbReference type="EMBL" id="LWDX02003072">
    <property type="protein sequence ID" value="OEL38088.1"/>
    <property type="molecule type" value="Genomic_DNA"/>
</dbReference>
<dbReference type="Proteomes" id="UP000095767">
    <property type="component" value="Unassembled WGS sequence"/>
</dbReference>